<feature type="region of interest" description="Disordered" evidence="1">
    <location>
        <begin position="280"/>
        <end position="313"/>
    </location>
</feature>
<name>A0A1I3MGC7_9GAMM</name>
<proteinExistence type="predicted"/>
<dbReference type="SMART" id="SM00858">
    <property type="entry name" value="SAF"/>
    <property type="match status" value="1"/>
</dbReference>
<dbReference type="InterPro" id="IPR013974">
    <property type="entry name" value="SAF"/>
</dbReference>
<dbReference type="EMBL" id="FORC01000003">
    <property type="protein sequence ID" value="SFI96069.1"/>
    <property type="molecule type" value="Genomic_DNA"/>
</dbReference>
<dbReference type="STRING" id="289370.SAMN05216602_3456"/>
<evidence type="ECO:0000256" key="1">
    <source>
        <dbReference type="SAM" id="MobiDB-lite"/>
    </source>
</evidence>
<feature type="domain" description="SAF" evidence="2">
    <location>
        <begin position="60"/>
        <end position="120"/>
    </location>
</feature>
<dbReference type="Pfam" id="PF16976">
    <property type="entry name" value="RcpC"/>
    <property type="match status" value="1"/>
</dbReference>
<dbReference type="NCBIfam" id="TIGR03177">
    <property type="entry name" value="pilus_cpaB"/>
    <property type="match status" value="1"/>
</dbReference>
<dbReference type="RefSeq" id="WP_074886693.1">
    <property type="nucleotide sequence ID" value="NZ_FORC01000003.1"/>
</dbReference>
<dbReference type="InterPro" id="IPR031571">
    <property type="entry name" value="RcpC_dom"/>
</dbReference>
<dbReference type="CDD" id="cd11614">
    <property type="entry name" value="SAF_CpaB_FlgA_like"/>
    <property type="match status" value="1"/>
</dbReference>
<dbReference type="InterPro" id="IPR017592">
    <property type="entry name" value="Pilus_assmbl_Flp-typ_CpaB"/>
</dbReference>
<gene>
    <name evidence="3" type="ORF">SAMN05216602_3456</name>
</gene>
<reference evidence="4" key="1">
    <citation type="submission" date="2016-10" db="EMBL/GenBank/DDBJ databases">
        <authorList>
            <person name="Varghese N."/>
            <person name="Submissions S."/>
        </authorList>
    </citation>
    <scope>NUCLEOTIDE SEQUENCE [LARGE SCALE GENOMIC DNA]</scope>
    <source>
        <strain evidence="4">LMG 22563</strain>
    </source>
</reference>
<sequence>MNSRLTLVVAGVLLVGAVITGYWGISLSRQSAQPAPLPAAPATAAVGSQLQAQVDEQQRVDVVVLTRAVQPLVPISRDDLAVERLRIAPPGSFASPEQVLGRTLWQAMPAGTVLNHEAFEMAGPLARMIRPHERALAVAVDEVIGGGGHLSPGDYVDVLLFLRQGEGNAAQTAQVVIPALRLLSVGDTLGITNAGAPAQLSADADEERRRRRNAPSTAVLAVPETLLTRFMLASQVGSLRLAVRSADEKRLADYYAGKEPGADIGEAQRQLFQFEQLALRGAGPEPRAQSEPVSQAPAGIPVYRGNGATRQTP</sequence>
<evidence type="ECO:0000259" key="2">
    <source>
        <dbReference type="SMART" id="SM00858"/>
    </source>
</evidence>
<dbReference type="Proteomes" id="UP000183018">
    <property type="component" value="Unassembled WGS sequence"/>
</dbReference>
<protein>
    <submittedName>
        <fullName evidence="3">Pilus assembly protein CpaB</fullName>
    </submittedName>
</protein>
<dbReference type="Pfam" id="PF08666">
    <property type="entry name" value="SAF"/>
    <property type="match status" value="1"/>
</dbReference>
<dbReference type="OrthoDB" id="146902at2"/>
<evidence type="ECO:0000313" key="3">
    <source>
        <dbReference type="EMBL" id="SFI96069.1"/>
    </source>
</evidence>
<keyword evidence="4" id="KW-1185">Reference proteome</keyword>
<evidence type="ECO:0000313" key="4">
    <source>
        <dbReference type="Proteomes" id="UP000183018"/>
    </source>
</evidence>
<dbReference type="Gene3D" id="3.90.1210.10">
    <property type="entry name" value="Antifreeze-like/N-acetylneuraminic acid synthase C-terminal domain"/>
    <property type="match status" value="1"/>
</dbReference>
<dbReference type="AlphaFoldDB" id="A0A1I3MGC7"/>
<organism evidence="3 4">
    <name type="scientific">Phytopseudomonas argentinensis</name>
    <dbReference type="NCBI Taxonomy" id="289370"/>
    <lineage>
        <taxon>Bacteria</taxon>
        <taxon>Pseudomonadati</taxon>
        <taxon>Pseudomonadota</taxon>
        <taxon>Gammaproteobacteria</taxon>
        <taxon>Pseudomonadales</taxon>
        <taxon>Pseudomonadaceae</taxon>
        <taxon>Phytopseudomonas</taxon>
    </lineage>
</organism>
<accession>A0A1I3MGC7</accession>